<proteinExistence type="predicted"/>
<dbReference type="Proteomes" id="UP000756132">
    <property type="component" value="Chromosome 4"/>
</dbReference>
<feature type="compositionally biased region" description="Polar residues" evidence="1">
    <location>
        <begin position="29"/>
        <end position="46"/>
    </location>
</feature>
<evidence type="ECO:0000256" key="1">
    <source>
        <dbReference type="SAM" id="MobiDB-lite"/>
    </source>
</evidence>
<reference evidence="2" key="1">
    <citation type="submission" date="2021-12" db="EMBL/GenBank/DDBJ databases">
        <authorList>
            <person name="Zaccaron A."/>
            <person name="Stergiopoulos I."/>
        </authorList>
    </citation>
    <scope>NUCLEOTIDE SEQUENCE</scope>
    <source>
        <strain evidence="2">Race5_Kim</strain>
    </source>
</reference>
<sequence length="593" mass="67280">MAQHRPRSTLIHPAPIFRTTPQLLLSADTVQRPSISASRTTNNSASGRRKVRLDAEHRPSTRKRLAVTGNESSGRRERPIRRRKDDDQDIGRNDSENGFEIIHPYIRTPTAQPADPVEPQRPVWNVKGITGKITTRHGLVKWLVDWESTTVLVGAVNKSADGQLRVLIHDLMWYGIAETLPARPHPETGEERCRVGWKQRWCWTWSLSSALEKMSECIEKYPGAVGDRYLEPRFWQESRKLGPHTLPPETESGPRGDFELEGNHLYPEEGRDYTMPFLTYYLDAVEHLSPSCKRLLNVPIRQRLIFSSDFVLTERGISVWRNVRQLLAYVVGQARDWPCHRCANGRGPLQKCVTEDSEFNGACVNCSIDRQTTSCEWHHNLRQRERTKRQLLLVPRGEGANSVNSNPELDRDPSSESDSDNDRGSISGHFGHDDCSLRDHSPDTPHSSVSGRSHGRSPERLGSSLHASPVPVQPAQSNDESPPPATAMDSIEFDDRQSVLDSKILPKKNLDAKQRWSSRRTEKGRETPSKFDDYRLASALFLNHQSKRAPPQTRTTRASHAKIRTTRSSRTLQQASSQSLPRLRHRILALKSQ</sequence>
<dbReference type="EMBL" id="CP090166">
    <property type="protein sequence ID" value="UJO16210.1"/>
    <property type="molecule type" value="Genomic_DNA"/>
</dbReference>
<dbReference type="GeneID" id="71985146"/>
<dbReference type="OrthoDB" id="3650962at2759"/>
<feature type="region of interest" description="Disordered" evidence="1">
    <location>
        <begin position="388"/>
        <end position="531"/>
    </location>
</feature>
<feature type="compositionally biased region" description="Basic and acidic residues" evidence="1">
    <location>
        <begin position="73"/>
        <end position="95"/>
    </location>
</feature>
<dbReference type="RefSeq" id="XP_047760576.1">
    <property type="nucleotide sequence ID" value="XM_047904416.1"/>
</dbReference>
<organism evidence="2 3">
    <name type="scientific">Passalora fulva</name>
    <name type="common">Tomato leaf mold</name>
    <name type="synonym">Cladosporium fulvum</name>
    <dbReference type="NCBI Taxonomy" id="5499"/>
    <lineage>
        <taxon>Eukaryota</taxon>
        <taxon>Fungi</taxon>
        <taxon>Dikarya</taxon>
        <taxon>Ascomycota</taxon>
        <taxon>Pezizomycotina</taxon>
        <taxon>Dothideomycetes</taxon>
        <taxon>Dothideomycetidae</taxon>
        <taxon>Mycosphaerellales</taxon>
        <taxon>Mycosphaerellaceae</taxon>
        <taxon>Fulvia</taxon>
    </lineage>
</organism>
<gene>
    <name evidence="2" type="ORF">CLAFUR5_05268</name>
</gene>
<keyword evidence="3" id="KW-1185">Reference proteome</keyword>
<feature type="compositionally biased region" description="Basic and acidic residues" evidence="1">
    <location>
        <begin position="508"/>
        <end position="531"/>
    </location>
</feature>
<reference evidence="2" key="2">
    <citation type="journal article" date="2022" name="Microb. Genom.">
        <title>A chromosome-scale genome assembly of the tomato pathogen Cladosporium fulvum reveals a compartmentalized genome architecture and the presence of a dispensable chromosome.</title>
        <authorList>
            <person name="Zaccaron A.Z."/>
            <person name="Chen L.H."/>
            <person name="Samaras A."/>
            <person name="Stergiopoulos I."/>
        </authorList>
    </citation>
    <scope>NUCLEOTIDE SEQUENCE</scope>
    <source>
        <strain evidence="2">Race5_Kim</strain>
    </source>
</reference>
<evidence type="ECO:0000313" key="2">
    <source>
        <dbReference type="EMBL" id="UJO16210.1"/>
    </source>
</evidence>
<dbReference type="KEGG" id="ffu:CLAFUR5_05268"/>
<protein>
    <submittedName>
        <fullName evidence="2">Uncharacterized protein</fullName>
    </submittedName>
</protein>
<feature type="compositionally biased region" description="Basic residues" evidence="1">
    <location>
        <begin position="557"/>
        <end position="567"/>
    </location>
</feature>
<evidence type="ECO:0000313" key="3">
    <source>
        <dbReference type="Proteomes" id="UP000756132"/>
    </source>
</evidence>
<accession>A0A9Q8LF18</accession>
<dbReference type="InterPro" id="IPR022190">
    <property type="entry name" value="DUF3716"/>
</dbReference>
<dbReference type="Pfam" id="PF12511">
    <property type="entry name" value="DUF3716"/>
    <property type="match status" value="1"/>
</dbReference>
<dbReference type="AlphaFoldDB" id="A0A9Q8LF18"/>
<feature type="region of interest" description="Disordered" evidence="1">
    <location>
        <begin position="29"/>
        <end position="99"/>
    </location>
</feature>
<feature type="compositionally biased region" description="Polar residues" evidence="1">
    <location>
        <begin position="568"/>
        <end position="580"/>
    </location>
</feature>
<feature type="region of interest" description="Disordered" evidence="1">
    <location>
        <begin position="543"/>
        <end position="583"/>
    </location>
</feature>
<feature type="compositionally biased region" description="Basic and acidic residues" evidence="1">
    <location>
        <begin position="430"/>
        <end position="443"/>
    </location>
</feature>
<name>A0A9Q8LF18_PASFU</name>
<dbReference type="OMA" id="QRWCWTW"/>